<dbReference type="Proteomes" id="UP000517187">
    <property type="component" value="Unassembled WGS sequence"/>
</dbReference>
<dbReference type="GO" id="GO:0003700">
    <property type="term" value="F:DNA-binding transcription factor activity"/>
    <property type="evidence" value="ECO:0007669"/>
    <property type="project" value="InterPro"/>
</dbReference>
<dbReference type="SUPFAM" id="SSF53850">
    <property type="entry name" value="Periplasmic binding protein-like II"/>
    <property type="match status" value="1"/>
</dbReference>
<dbReference type="AlphaFoldDB" id="A0A7W9ZWQ4"/>
<dbReference type="InterPro" id="IPR000847">
    <property type="entry name" value="LysR_HTH_N"/>
</dbReference>
<evidence type="ECO:0000256" key="3">
    <source>
        <dbReference type="ARBA" id="ARBA00023125"/>
    </source>
</evidence>
<keyword evidence="3 7" id="KW-0238">DNA-binding</keyword>
<keyword evidence="2" id="KW-0805">Transcription regulation</keyword>
<dbReference type="InterPro" id="IPR036390">
    <property type="entry name" value="WH_DNA-bd_sf"/>
</dbReference>
<dbReference type="Gene3D" id="1.10.10.10">
    <property type="entry name" value="Winged helix-like DNA-binding domain superfamily/Winged helix DNA-binding domain"/>
    <property type="match status" value="1"/>
</dbReference>
<evidence type="ECO:0000256" key="2">
    <source>
        <dbReference type="ARBA" id="ARBA00023015"/>
    </source>
</evidence>
<dbReference type="EMBL" id="JACIIJ010000011">
    <property type="protein sequence ID" value="MBB6223523.1"/>
    <property type="molecule type" value="Genomic_DNA"/>
</dbReference>
<evidence type="ECO:0000313" key="7">
    <source>
        <dbReference type="EMBL" id="MBB6223523.1"/>
    </source>
</evidence>
<evidence type="ECO:0000259" key="6">
    <source>
        <dbReference type="PROSITE" id="PS50931"/>
    </source>
</evidence>
<feature type="domain" description="HTH lysR-type" evidence="6">
    <location>
        <begin position="1"/>
        <end position="57"/>
    </location>
</feature>
<dbReference type="InterPro" id="IPR005119">
    <property type="entry name" value="LysR_subst-bd"/>
</dbReference>
<sequence length="308" mass="33008">MIDEIRTLVAFAEEGSIQRVADRVRLTQPAVSRQVQRLEALLGGALLDRRQKPPQLTALGARAVEKGREILAAFEEMKALAHGAEPRGVFRLGLANGLSDDGVSSIVAEVVDGFGGISLHLKTGWSGELAELYRQGQLDAAIVLGEAPPGGGAVIGHEELAVIAASQFADRWRAEDFTLADMPWVLSPEPCDARRLLASRVGRRHLPVTGELDDPRLQLAWVRRGAGASLLPRRLLHAVGEGIEEIEAASLALTLPVVLLASPHLGARGVVADTLAARLSDVFDRAFEAPDSRPGRNSPKRSRPKTVL</sequence>
<dbReference type="Pfam" id="PF03466">
    <property type="entry name" value="LysR_substrate"/>
    <property type="match status" value="1"/>
</dbReference>
<organism evidence="7 8">
    <name type="scientific">Rhizobium leguminosarum</name>
    <dbReference type="NCBI Taxonomy" id="384"/>
    <lineage>
        <taxon>Bacteria</taxon>
        <taxon>Pseudomonadati</taxon>
        <taxon>Pseudomonadota</taxon>
        <taxon>Alphaproteobacteria</taxon>
        <taxon>Hyphomicrobiales</taxon>
        <taxon>Rhizobiaceae</taxon>
        <taxon>Rhizobium/Agrobacterium group</taxon>
        <taxon>Rhizobium</taxon>
    </lineage>
</organism>
<feature type="region of interest" description="Disordered" evidence="5">
    <location>
        <begin position="288"/>
        <end position="308"/>
    </location>
</feature>
<name>A0A7W9ZWQ4_RHILE</name>
<dbReference type="Gene3D" id="3.40.190.10">
    <property type="entry name" value="Periplasmic binding protein-like II"/>
    <property type="match status" value="2"/>
</dbReference>
<dbReference type="InterPro" id="IPR036388">
    <property type="entry name" value="WH-like_DNA-bd_sf"/>
</dbReference>
<dbReference type="Pfam" id="PF00126">
    <property type="entry name" value="HTH_1"/>
    <property type="match status" value="1"/>
</dbReference>
<evidence type="ECO:0000313" key="8">
    <source>
        <dbReference type="Proteomes" id="UP000517187"/>
    </source>
</evidence>
<evidence type="ECO:0000256" key="4">
    <source>
        <dbReference type="ARBA" id="ARBA00023163"/>
    </source>
</evidence>
<dbReference type="PROSITE" id="PS50931">
    <property type="entry name" value="HTH_LYSR"/>
    <property type="match status" value="1"/>
</dbReference>
<keyword evidence="4" id="KW-0804">Transcription</keyword>
<evidence type="ECO:0000256" key="5">
    <source>
        <dbReference type="SAM" id="MobiDB-lite"/>
    </source>
</evidence>
<comment type="similarity">
    <text evidence="1">Belongs to the LysR transcriptional regulatory family.</text>
</comment>
<feature type="compositionally biased region" description="Basic residues" evidence="5">
    <location>
        <begin position="298"/>
        <end position="308"/>
    </location>
</feature>
<evidence type="ECO:0000256" key="1">
    <source>
        <dbReference type="ARBA" id="ARBA00009437"/>
    </source>
</evidence>
<reference evidence="7 8" key="1">
    <citation type="submission" date="2020-08" db="EMBL/GenBank/DDBJ databases">
        <title>Genomic Encyclopedia of Type Strains, Phase IV (KMG-V): Genome sequencing to study the core and pangenomes of soil and plant-associated prokaryotes.</title>
        <authorList>
            <person name="Whitman W."/>
        </authorList>
    </citation>
    <scope>NUCLEOTIDE SEQUENCE [LARGE SCALE GENOMIC DNA]</scope>
    <source>
        <strain evidence="7 8">SEMIA 4011</strain>
    </source>
</reference>
<dbReference type="PRINTS" id="PR00039">
    <property type="entry name" value="HTHLYSR"/>
</dbReference>
<accession>A0A7W9ZWQ4</accession>
<dbReference type="SUPFAM" id="SSF46785">
    <property type="entry name" value="Winged helix' DNA-binding domain"/>
    <property type="match status" value="1"/>
</dbReference>
<comment type="caution">
    <text evidence="7">The sequence shown here is derived from an EMBL/GenBank/DDBJ whole genome shotgun (WGS) entry which is preliminary data.</text>
</comment>
<dbReference type="RefSeq" id="WP_184696096.1">
    <property type="nucleotide sequence ID" value="NZ_JACIIJ010000011.1"/>
</dbReference>
<proteinExistence type="inferred from homology"/>
<protein>
    <submittedName>
        <fullName evidence="7">DNA-binding transcriptional LysR family regulator</fullName>
    </submittedName>
</protein>
<dbReference type="PANTHER" id="PTHR30126">
    <property type="entry name" value="HTH-TYPE TRANSCRIPTIONAL REGULATOR"/>
    <property type="match status" value="1"/>
</dbReference>
<dbReference type="PANTHER" id="PTHR30126:SF39">
    <property type="entry name" value="HTH-TYPE TRANSCRIPTIONAL REGULATOR CYSL"/>
    <property type="match status" value="1"/>
</dbReference>
<gene>
    <name evidence="7" type="ORF">GGE66_004513</name>
</gene>
<dbReference type="GO" id="GO:0000976">
    <property type="term" value="F:transcription cis-regulatory region binding"/>
    <property type="evidence" value="ECO:0007669"/>
    <property type="project" value="TreeGrafter"/>
</dbReference>